<dbReference type="Proteomes" id="UP000225379">
    <property type="component" value="Unassembled WGS sequence"/>
</dbReference>
<gene>
    <name evidence="2" type="ORF">CRT60_24985</name>
</gene>
<dbReference type="RefSeq" id="WP_098739257.1">
    <property type="nucleotide sequence ID" value="NZ_PDKW01000043.1"/>
</dbReference>
<dbReference type="EMBL" id="PDKW01000043">
    <property type="protein sequence ID" value="PGH53168.1"/>
    <property type="molecule type" value="Genomic_DNA"/>
</dbReference>
<feature type="region of interest" description="Disordered" evidence="1">
    <location>
        <begin position="110"/>
        <end position="152"/>
    </location>
</feature>
<reference evidence="3" key="1">
    <citation type="submission" date="2017-10" db="EMBL/GenBank/DDBJ databases">
        <authorList>
            <person name="Kravchenko I.K."/>
            <person name="Grouzdev D.S."/>
        </authorList>
    </citation>
    <scope>NUCLEOTIDE SEQUENCE [LARGE SCALE GENOMIC DNA]</scope>
    <source>
        <strain evidence="3">B2</strain>
    </source>
</reference>
<feature type="compositionally biased region" description="Acidic residues" evidence="1">
    <location>
        <begin position="119"/>
        <end position="128"/>
    </location>
</feature>
<sequence>MSVQRLLFDDLPESEPVRKPRRARASATGAAPSTMAAQVAVDMVREAAPLPRAAAMAATVATLPLAPPAPPPPPPAFDPAALSNAELRALVQALPDQRLAHLLIEAARELKRRAVPDSGDTDGEDGEGATEPNPALLRAARQAVGELSGEDF</sequence>
<evidence type="ECO:0000256" key="1">
    <source>
        <dbReference type="SAM" id="MobiDB-lite"/>
    </source>
</evidence>
<name>A0A2B8B6J4_9PROT</name>
<accession>A0A2B8B6J4</accession>
<protein>
    <submittedName>
        <fullName evidence="2">Uncharacterized protein</fullName>
    </submittedName>
</protein>
<proteinExistence type="predicted"/>
<feature type="region of interest" description="Disordered" evidence="1">
    <location>
        <begin position="1"/>
        <end position="31"/>
    </location>
</feature>
<organism evidence="2 3">
    <name type="scientific">Azospirillum palustre</name>
    <dbReference type="NCBI Taxonomy" id="2044885"/>
    <lineage>
        <taxon>Bacteria</taxon>
        <taxon>Pseudomonadati</taxon>
        <taxon>Pseudomonadota</taxon>
        <taxon>Alphaproteobacteria</taxon>
        <taxon>Rhodospirillales</taxon>
        <taxon>Azospirillaceae</taxon>
        <taxon>Azospirillum</taxon>
    </lineage>
</organism>
<dbReference type="AlphaFoldDB" id="A0A2B8B6J4"/>
<evidence type="ECO:0000313" key="2">
    <source>
        <dbReference type="EMBL" id="PGH53168.1"/>
    </source>
</evidence>
<keyword evidence="3" id="KW-1185">Reference proteome</keyword>
<comment type="caution">
    <text evidence="2">The sequence shown here is derived from an EMBL/GenBank/DDBJ whole genome shotgun (WGS) entry which is preliminary data.</text>
</comment>
<dbReference type="OrthoDB" id="7306519at2"/>
<evidence type="ECO:0000313" key="3">
    <source>
        <dbReference type="Proteomes" id="UP000225379"/>
    </source>
</evidence>